<dbReference type="HOGENOM" id="CLU_108911_1_0_6"/>
<dbReference type="PANTHER" id="PTHR42993">
    <property type="entry name" value="MAOC-LIKE DEHYDRATASE DOMAIN-CONTAINING PROTEIN"/>
    <property type="match status" value="1"/>
</dbReference>
<dbReference type="EMBL" id="FM954973">
    <property type="protein sequence ID" value="CAV27068.1"/>
    <property type="molecule type" value="Genomic_DNA"/>
</dbReference>
<dbReference type="eggNOG" id="COG2030">
    <property type="taxonomic scope" value="Bacteria"/>
</dbReference>
<dbReference type="CDD" id="cd03450">
    <property type="entry name" value="NodN"/>
    <property type="match status" value="1"/>
</dbReference>
<dbReference type="InterPro" id="IPR039375">
    <property type="entry name" value="NodN-like"/>
</dbReference>
<evidence type="ECO:0000259" key="1">
    <source>
        <dbReference type="Pfam" id="PF01575"/>
    </source>
</evidence>
<reference evidence="2 3" key="1">
    <citation type="submission" date="2009-02" db="EMBL/GenBank/DDBJ databases">
        <title>Vibrio splendidus str. LGP32 complete genome.</title>
        <authorList>
            <person name="Mazel D."/>
            <person name="Le Roux F."/>
        </authorList>
    </citation>
    <scope>NUCLEOTIDE SEQUENCE [LARGE SCALE GENOMIC DNA]</scope>
    <source>
        <strain evidence="2 3">LGP32</strain>
    </source>
</reference>
<dbReference type="STRING" id="575788.VS_II1142"/>
<dbReference type="InterPro" id="IPR029069">
    <property type="entry name" value="HotDog_dom_sf"/>
</dbReference>
<dbReference type="Proteomes" id="UP000009100">
    <property type="component" value="Chromosome 2"/>
</dbReference>
<dbReference type="PANTHER" id="PTHR42993:SF1">
    <property type="entry name" value="MAOC-LIKE DEHYDRATASE DOMAIN-CONTAINING PROTEIN"/>
    <property type="match status" value="1"/>
</dbReference>
<dbReference type="SUPFAM" id="SSF54637">
    <property type="entry name" value="Thioesterase/thiol ester dehydrase-isomerase"/>
    <property type="match status" value="1"/>
</dbReference>
<sequence>MCIEVLMKVIDLFKHRGDSVSSQHSEFMQWMSPALRDYWGDFLNRTQNSHFFAWVRDHHKPAVNEDAPEMPVEPQIVLKPEAQLVFDELEQQIGEVIHTGDWINVSQDRINQFGLVTEDMQWIHTEPSKAETDSPFKTTIAHGFLTLSLLPRLTDSVDPDKSQFPTAKMVVNIGLNQVRFPYPVKSGSNVRAKSTLTKVTPIKKGLEIEREIRVEIEGIRRPGAVIVSVIQLHF</sequence>
<evidence type="ECO:0000313" key="2">
    <source>
        <dbReference type="EMBL" id="CAV27068.1"/>
    </source>
</evidence>
<organism evidence="2 3">
    <name type="scientific">Vibrio atlanticus (strain LGP32)</name>
    <name type="common">Vibrio splendidus (strain Mel32)</name>
    <dbReference type="NCBI Taxonomy" id="575788"/>
    <lineage>
        <taxon>Bacteria</taxon>
        <taxon>Pseudomonadati</taxon>
        <taxon>Pseudomonadota</taxon>
        <taxon>Gammaproteobacteria</taxon>
        <taxon>Vibrionales</taxon>
        <taxon>Vibrionaceae</taxon>
        <taxon>Vibrio</taxon>
    </lineage>
</organism>
<accession>B7VSC2</accession>
<name>B7VSC2_VIBA3</name>
<feature type="domain" description="MaoC-like" evidence="1">
    <location>
        <begin position="90"/>
        <end position="207"/>
    </location>
</feature>
<dbReference type="KEGG" id="vsp:VS_II1142"/>
<dbReference type="Pfam" id="PF01575">
    <property type="entry name" value="MaoC_dehydratas"/>
    <property type="match status" value="1"/>
</dbReference>
<gene>
    <name evidence="2" type="ordered locus">VS_II1142</name>
</gene>
<protein>
    <submittedName>
        <fullName evidence="2">Acyl dehydratase</fullName>
    </submittedName>
</protein>
<dbReference type="Gene3D" id="3.10.129.10">
    <property type="entry name" value="Hotdog Thioesterase"/>
    <property type="match status" value="1"/>
</dbReference>
<dbReference type="AlphaFoldDB" id="B7VSC2"/>
<proteinExistence type="predicted"/>
<dbReference type="InterPro" id="IPR002539">
    <property type="entry name" value="MaoC-like_dom"/>
</dbReference>
<evidence type="ECO:0000313" key="3">
    <source>
        <dbReference type="Proteomes" id="UP000009100"/>
    </source>
</evidence>